<dbReference type="Gene3D" id="3.60.130.10">
    <property type="entry name" value="Clavaminate synthase-like"/>
    <property type="match status" value="1"/>
</dbReference>
<reference evidence="9" key="1">
    <citation type="submission" date="2015-11" db="EMBL/GenBank/DDBJ databases">
        <authorList>
            <person name="Varghese N."/>
        </authorList>
    </citation>
    <scope>NUCLEOTIDE SEQUENCE [LARGE SCALE GENOMIC DNA]</scope>
    <source>
        <strain evidence="9">DSM 45899</strain>
    </source>
</reference>
<dbReference type="RefSeq" id="WP_091272411.1">
    <property type="nucleotide sequence ID" value="NZ_FAOZ01000003.1"/>
</dbReference>
<keyword evidence="4 8" id="KW-0223">Dioxygenase</keyword>
<dbReference type="InterPro" id="IPR051178">
    <property type="entry name" value="TfdA_dioxygenase"/>
</dbReference>
<dbReference type="InterPro" id="IPR042098">
    <property type="entry name" value="TauD-like_sf"/>
</dbReference>
<comment type="cofactor">
    <cofactor evidence="1">
        <name>Fe(2+)</name>
        <dbReference type="ChEBI" id="CHEBI:29033"/>
    </cofactor>
</comment>
<keyword evidence="9" id="KW-1185">Reference proteome</keyword>
<evidence type="ECO:0000256" key="1">
    <source>
        <dbReference type="ARBA" id="ARBA00001954"/>
    </source>
</evidence>
<dbReference type="PANTHER" id="PTHR43779:SF3">
    <property type="entry name" value="(3R)-3-[(CARBOXYMETHYL)AMINO]FATTY ACID OXYGENASE_DECARBOXYLASE"/>
    <property type="match status" value="1"/>
</dbReference>
<dbReference type="InterPro" id="IPR003819">
    <property type="entry name" value="TauD/TfdA-like"/>
</dbReference>
<evidence type="ECO:0000313" key="8">
    <source>
        <dbReference type="EMBL" id="CUU54675.1"/>
    </source>
</evidence>
<dbReference type="GO" id="GO:0051213">
    <property type="term" value="F:dioxygenase activity"/>
    <property type="evidence" value="ECO:0007669"/>
    <property type="project" value="UniProtKB-KW"/>
</dbReference>
<evidence type="ECO:0000256" key="2">
    <source>
        <dbReference type="ARBA" id="ARBA00005896"/>
    </source>
</evidence>
<comment type="similarity">
    <text evidence="2">Belongs to the TfdA dioxygenase family.</text>
</comment>
<organism evidence="8 9">
    <name type="scientific">Parafrankia irregularis</name>
    <dbReference type="NCBI Taxonomy" id="795642"/>
    <lineage>
        <taxon>Bacteria</taxon>
        <taxon>Bacillati</taxon>
        <taxon>Actinomycetota</taxon>
        <taxon>Actinomycetes</taxon>
        <taxon>Frankiales</taxon>
        <taxon>Frankiaceae</taxon>
        <taxon>Parafrankia</taxon>
    </lineage>
</organism>
<evidence type="ECO:0000256" key="5">
    <source>
        <dbReference type="ARBA" id="ARBA00023002"/>
    </source>
</evidence>
<proteinExistence type="inferred from homology"/>
<dbReference type="EMBL" id="FAOZ01000003">
    <property type="protein sequence ID" value="CUU54675.1"/>
    <property type="molecule type" value="Genomic_DNA"/>
</dbReference>
<dbReference type="GO" id="GO:0046872">
    <property type="term" value="F:metal ion binding"/>
    <property type="evidence" value="ECO:0007669"/>
    <property type="project" value="UniProtKB-KW"/>
</dbReference>
<evidence type="ECO:0000256" key="6">
    <source>
        <dbReference type="ARBA" id="ARBA00023004"/>
    </source>
</evidence>
<keyword evidence="3" id="KW-0479">Metal-binding</keyword>
<evidence type="ECO:0000313" key="9">
    <source>
        <dbReference type="Proteomes" id="UP000198802"/>
    </source>
</evidence>
<evidence type="ECO:0000256" key="3">
    <source>
        <dbReference type="ARBA" id="ARBA00022723"/>
    </source>
</evidence>
<dbReference type="AlphaFoldDB" id="A0A0S4QGZ4"/>
<keyword evidence="6" id="KW-0408">Iron</keyword>
<dbReference type="SUPFAM" id="SSF51197">
    <property type="entry name" value="Clavaminate synthase-like"/>
    <property type="match status" value="1"/>
</dbReference>
<dbReference type="PANTHER" id="PTHR43779">
    <property type="entry name" value="DIOXYGENASE RV0097-RELATED"/>
    <property type="match status" value="1"/>
</dbReference>
<name>A0A0S4QGZ4_9ACTN</name>
<accession>A0A0S4QGZ4</accession>
<sequence length="279" mass="31273">MATLVTQKLGEYVGAEVLDADADRLLHDEDLPGACLDALEEHGVLLFRELNLDYATQVAFCQRLGELLTFPKTPPLDFPEIMEINWDPSNPRSDYFRGNTAWHLDGALDPGNPPKASVMSGGVVTDSGGETEFASTYAAYDALSAQEKEEFGKLRVIHTLEAILRPAYPNPTPEQRADWAKRPAKEHPLVWRHESGRRSLVFGSTTSHIAGMDETEGRALLDELERRATTPDRVLSHTWTQGDMVIWDNRGLVHRVRPFDPDVPRRMYRTTLAGDEPIQ</sequence>
<dbReference type="Pfam" id="PF02668">
    <property type="entry name" value="TauD"/>
    <property type="match status" value="1"/>
</dbReference>
<protein>
    <submittedName>
        <fullName evidence="8">Taurine dioxygenase, alpha-ketoglutarate-dependent</fullName>
    </submittedName>
</protein>
<keyword evidence="5" id="KW-0560">Oxidoreductase</keyword>
<dbReference type="Proteomes" id="UP000198802">
    <property type="component" value="Unassembled WGS sequence"/>
</dbReference>
<feature type="domain" description="TauD/TfdA-like" evidence="7">
    <location>
        <begin position="7"/>
        <end position="271"/>
    </location>
</feature>
<gene>
    <name evidence="8" type="ORF">Ga0074812_103165</name>
</gene>
<evidence type="ECO:0000256" key="4">
    <source>
        <dbReference type="ARBA" id="ARBA00022964"/>
    </source>
</evidence>
<evidence type="ECO:0000259" key="7">
    <source>
        <dbReference type="Pfam" id="PF02668"/>
    </source>
</evidence>